<dbReference type="InterPro" id="IPR011251">
    <property type="entry name" value="Luciferase-like_dom"/>
</dbReference>
<evidence type="ECO:0000256" key="2">
    <source>
        <dbReference type="ARBA" id="ARBA00022643"/>
    </source>
</evidence>
<dbReference type="EMBL" id="JBHRTQ010000005">
    <property type="protein sequence ID" value="MFC3173681.1"/>
    <property type="molecule type" value="Genomic_DNA"/>
</dbReference>
<keyword evidence="3 6" id="KW-0560">Oxidoreductase</keyword>
<keyword evidence="4" id="KW-0503">Monooxygenase</keyword>
<evidence type="ECO:0000259" key="5">
    <source>
        <dbReference type="Pfam" id="PF00296"/>
    </source>
</evidence>
<keyword evidence="1" id="KW-0285">Flavoprotein</keyword>
<proteinExistence type="predicted"/>
<dbReference type="Pfam" id="PF00296">
    <property type="entry name" value="Bac_luciferase"/>
    <property type="match status" value="1"/>
</dbReference>
<dbReference type="InterPro" id="IPR036661">
    <property type="entry name" value="Luciferase-like_sf"/>
</dbReference>
<dbReference type="InterPro" id="IPR050172">
    <property type="entry name" value="SsuD_RutA_monooxygenase"/>
</dbReference>
<sequence>MKLSFALPHLMEIAAISQPWEAAVDGPAVLRIARRAEELGYDMVAVPEHLAMPPDQIAHSGSFWLQSTVAQAALAGATSRIRINSAVTILPLHHPVMLAKMLATADWLSGGRIMASFGLGSMRGEYAYFGVPFERRGAMADEYLAAMIALWTQERPSFEGEFVRFRDVGFDPKPVQRPHLPIWIGGDSDAALRRAARFASGWIVSYRTRSEDIPARIDYLKSQPTWRERPFDVSYSLGTARMTTGHAPSGDTRGSGRMSAQEIIDELSRYKALGVTSSSVPVPPVADEQACLDYAQWVAEEVRPRL</sequence>
<gene>
    <name evidence="6" type="ORF">ACFOD9_05395</name>
</gene>
<dbReference type="InterPro" id="IPR019921">
    <property type="entry name" value="Lucif-like_OxRdtase_Rv2161c"/>
</dbReference>
<evidence type="ECO:0000256" key="1">
    <source>
        <dbReference type="ARBA" id="ARBA00022630"/>
    </source>
</evidence>
<evidence type="ECO:0000256" key="4">
    <source>
        <dbReference type="ARBA" id="ARBA00023033"/>
    </source>
</evidence>
<organism evidence="6 7">
    <name type="scientific">Novosphingobium bradum</name>
    <dbReference type="NCBI Taxonomy" id="1737444"/>
    <lineage>
        <taxon>Bacteria</taxon>
        <taxon>Pseudomonadati</taxon>
        <taxon>Pseudomonadota</taxon>
        <taxon>Alphaproteobacteria</taxon>
        <taxon>Sphingomonadales</taxon>
        <taxon>Sphingomonadaceae</taxon>
        <taxon>Novosphingobium</taxon>
    </lineage>
</organism>
<dbReference type="GO" id="GO:0016491">
    <property type="term" value="F:oxidoreductase activity"/>
    <property type="evidence" value="ECO:0007669"/>
    <property type="project" value="UniProtKB-KW"/>
</dbReference>
<name>A0ABV7IR10_9SPHN</name>
<evidence type="ECO:0000256" key="3">
    <source>
        <dbReference type="ARBA" id="ARBA00023002"/>
    </source>
</evidence>
<keyword evidence="2" id="KW-0288">FMN</keyword>
<accession>A0ABV7IR10</accession>
<evidence type="ECO:0000313" key="7">
    <source>
        <dbReference type="Proteomes" id="UP001595604"/>
    </source>
</evidence>
<dbReference type="Proteomes" id="UP001595604">
    <property type="component" value="Unassembled WGS sequence"/>
</dbReference>
<dbReference type="PANTHER" id="PTHR42847">
    <property type="entry name" value="ALKANESULFONATE MONOOXYGENASE"/>
    <property type="match status" value="1"/>
</dbReference>
<reference evidence="7" key="1">
    <citation type="journal article" date="2019" name="Int. J. Syst. Evol. Microbiol.">
        <title>The Global Catalogue of Microorganisms (GCM) 10K type strain sequencing project: providing services to taxonomists for standard genome sequencing and annotation.</title>
        <authorList>
            <consortium name="The Broad Institute Genomics Platform"/>
            <consortium name="The Broad Institute Genome Sequencing Center for Infectious Disease"/>
            <person name="Wu L."/>
            <person name="Ma J."/>
        </authorList>
    </citation>
    <scope>NUCLEOTIDE SEQUENCE [LARGE SCALE GENOMIC DNA]</scope>
    <source>
        <strain evidence="7">KCTC 42984</strain>
    </source>
</reference>
<dbReference type="SUPFAM" id="SSF51679">
    <property type="entry name" value="Bacterial luciferase-like"/>
    <property type="match status" value="1"/>
</dbReference>
<dbReference type="NCBIfam" id="TIGR03619">
    <property type="entry name" value="F420_Rv2161c"/>
    <property type="match status" value="1"/>
</dbReference>
<keyword evidence="7" id="KW-1185">Reference proteome</keyword>
<dbReference type="EC" id="1.-.-.-" evidence="6"/>
<comment type="caution">
    <text evidence="6">The sequence shown here is derived from an EMBL/GenBank/DDBJ whole genome shotgun (WGS) entry which is preliminary data.</text>
</comment>
<dbReference type="PANTHER" id="PTHR42847:SF4">
    <property type="entry name" value="ALKANESULFONATE MONOOXYGENASE-RELATED"/>
    <property type="match status" value="1"/>
</dbReference>
<protein>
    <submittedName>
        <fullName evidence="6">TIGR03619 family F420-dependent LLM class oxidoreductase</fullName>
        <ecNumber evidence="6">1.-.-.-</ecNumber>
    </submittedName>
</protein>
<dbReference type="Gene3D" id="3.20.20.30">
    <property type="entry name" value="Luciferase-like domain"/>
    <property type="match status" value="1"/>
</dbReference>
<feature type="domain" description="Luciferase-like" evidence="5">
    <location>
        <begin position="28"/>
        <end position="253"/>
    </location>
</feature>
<dbReference type="RefSeq" id="WP_379509066.1">
    <property type="nucleotide sequence ID" value="NZ_JBHRTQ010000005.1"/>
</dbReference>
<evidence type="ECO:0000313" key="6">
    <source>
        <dbReference type="EMBL" id="MFC3173681.1"/>
    </source>
</evidence>